<reference evidence="2 3" key="1">
    <citation type="submission" date="2008-10" db="EMBL/GenBank/DDBJ databases">
        <title>Draft genome sequence of Collinsella stercoris (DSM 13279).</title>
        <authorList>
            <person name="Sudarsanam P."/>
            <person name="Ley R."/>
            <person name="Guruge J."/>
            <person name="Turnbaugh P.J."/>
            <person name="Mahowald M."/>
            <person name="Liep D."/>
            <person name="Gordon J."/>
        </authorList>
    </citation>
    <scope>NUCLEOTIDE SEQUENCE [LARGE SCALE GENOMIC DNA]</scope>
    <source>
        <strain evidence="2 3">DSM 13279</strain>
    </source>
</reference>
<keyword evidence="3" id="KW-1185">Reference proteome</keyword>
<evidence type="ECO:0000256" key="1">
    <source>
        <dbReference type="SAM" id="Phobius"/>
    </source>
</evidence>
<evidence type="ECO:0000313" key="3">
    <source>
        <dbReference type="Proteomes" id="UP000003560"/>
    </source>
</evidence>
<dbReference type="EMBL" id="ABXJ01000055">
    <property type="protein sequence ID" value="EEA90877.1"/>
    <property type="molecule type" value="Genomic_DNA"/>
</dbReference>
<keyword evidence="1" id="KW-0812">Transmembrane</keyword>
<comment type="caution">
    <text evidence="2">The sequence shown here is derived from an EMBL/GenBank/DDBJ whole genome shotgun (WGS) entry which is preliminary data.</text>
</comment>
<dbReference type="PROSITE" id="PS51257">
    <property type="entry name" value="PROKAR_LIPOPROTEIN"/>
    <property type="match status" value="1"/>
</dbReference>
<dbReference type="GeneID" id="98002106"/>
<proteinExistence type="predicted"/>
<gene>
    <name evidence="2" type="ORF">COLSTE_00915</name>
</gene>
<feature type="transmembrane region" description="Helical" evidence="1">
    <location>
        <begin position="106"/>
        <end position="128"/>
    </location>
</feature>
<sequence>MSGSRKLLKLVSIVAAITGLAMLTFGLAVAGCGLFGGTAISGTDAAPLYMGVSGVSALCFIVMGLMGMRASNVPSRSGTAVACAFGSIAVTAVAVVFWAWQGFVKIDIPNAVLLVVGALEAVAVLLLARKVKKEHDTWH</sequence>
<feature type="transmembrane region" description="Helical" evidence="1">
    <location>
        <begin position="7"/>
        <end position="36"/>
    </location>
</feature>
<dbReference type="AlphaFoldDB" id="B6GA22"/>
<reference evidence="2 3" key="2">
    <citation type="submission" date="2008-10" db="EMBL/GenBank/DDBJ databases">
        <authorList>
            <person name="Fulton L."/>
            <person name="Clifton S."/>
            <person name="Fulton B."/>
            <person name="Xu J."/>
            <person name="Minx P."/>
            <person name="Pepin K.H."/>
            <person name="Johnson M."/>
            <person name="Thiruvilangam P."/>
            <person name="Bhonagiri V."/>
            <person name="Nash W.E."/>
            <person name="Mardis E.R."/>
            <person name="Wilson R.K."/>
        </authorList>
    </citation>
    <scope>NUCLEOTIDE SEQUENCE [LARGE SCALE GENOMIC DNA]</scope>
    <source>
        <strain evidence="2 3">DSM 13279</strain>
    </source>
</reference>
<name>B6GA22_9ACTN</name>
<organism evidence="2 3">
    <name type="scientific">Collinsella stercoris DSM 13279</name>
    <dbReference type="NCBI Taxonomy" id="445975"/>
    <lineage>
        <taxon>Bacteria</taxon>
        <taxon>Bacillati</taxon>
        <taxon>Actinomycetota</taxon>
        <taxon>Coriobacteriia</taxon>
        <taxon>Coriobacteriales</taxon>
        <taxon>Coriobacteriaceae</taxon>
        <taxon>Collinsella</taxon>
    </lineage>
</organism>
<keyword evidence="1" id="KW-1133">Transmembrane helix</keyword>
<dbReference type="RefSeq" id="WP_006720575.1">
    <property type="nucleotide sequence ID" value="NZ_CP085935.1"/>
</dbReference>
<dbReference type="OrthoDB" id="3197238at2"/>
<dbReference type="HOGENOM" id="CLU_1841696_0_0_11"/>
<dbReference type="Proteomes" id="UP000003560">
    <property type="component" value="Unassembled WGS sequence"/>
</dbReference>
<protein>
    <submittedName>
        <fullName evidence="2">Uncharacterized protein</fullName>
    </submittedName>
</protein>
<keyword evidence="1" id="KW-0472">Membrane</keyword>
<feature type="transmembrane region" description="Helical" evidence="1">
    <location>
        <begin position="80"/>
        <end position="100"/>
    </location>
</feature>
<feature type="transmembrane region" description="Helical" evidence="1">
    <location>
        <begin position="48"/>
        <end position="68"/>
    </location>
</feature>
<accession>B6GA22</accession>
<evidence type="ECO:0000313" key="2">
    <source>
        <dbReference type="EMBL" id="EEA90877.1"/>
    </source>
</evidence>